<dbReference type="AlphaFoldDB" id="A0A0G4B687"/>
<dbReference type="CDD" id="cd03221">
    <property type="entry name" value="ABCF_EF-3"/>
    <property type="match status" value="1"/>
</dbReference>
<dbReference type="InterPro" id="IPR003593">
    <property type="entry name" value="AAA+_ATPase"/>
</dbReference>
<keyword evidence="3 6" id="KW-0067">ATP-binding</keyword>
<evidence type="ECO:0000256" key="1">
    <source>
        <dbReference type="ARBA" id="ARBA00022737"/>
    </source>
</evidence>
<dbReference type="InterPro" id="IPR003439">
    <property type="entry name" value="ABC_transporter-like_ATP-bd"/>
</dbReference>
<dbReference type="EMBL" id="CP011213">
    <property type="protein sequence ID" value="AKM82527.1"/>
    <property type="molecule type" value="Genomic_DNA"/>
</dbReference>
<evidence type="ECO:0000256" key="3">
    <source>
        <dbReference type="ARBA" id="ARBA00022840"/>
    </source>
</evidence>
<dbReference type="PANTHER" id="PTHR19211:SF14">
    <property type="entry name" value="ATP-BINDING CASSETTE SUB-FAMILY F MEMBER 1"/>
    <property type="match status" value="1"/>
</dbReference>
<accession>A0A0G4B687</accession>
<feature type="coiled-coil region" evidence="4">
    <location>
        <begin position="214"/>
        <end position="276"/>
    </location>
</feature>
<keyword evidence="4" id="KW-0175">Coiled coil</keyword>
<dbReference type="SMART" id="SM00382">
    <property type="entry name" value="AAA"/>
    <property type="match status" value="2"/>
</dbReference>
<keyword evidence="2" id="KW-0547">Nucleotide-binding</keyword>
<organism evidence="6 7">
    <name type="scientific">Berkelbacteria bacterium GW2011_GWE1_39_12</name>
    <dbReference type="NCBI Taxonomy" id="1618337"/>
    <lineage>
        <taxon>Bacteria</taxon>
        <taxon>Candidatus Berkelbacteria</taxon>
    </lineage>
</organism>
<dbReference type="PROSITE" id="PS50893">
    <property type="entry name" value="ABC_TRANSPORTER_2"/>
    <property type="match status" value="1"/>
</dbReference>
<dbReference type="KEGG" id="bbgw:UT28_C0001G0742"/>
<evidence type="ECO:0000256" key="2">
    <source>
        <dbReference type="ARBA" id="ARBA00022741"/>
    </source>
</evidence>
<reference evidence="6 7" key="1">
    <citation type="journal article" date="2015" name="Nature">
        <title>rRNA introns, odd ribosomes, and small enigmatic genomes across a large radiation of phyla.</title>
        <authorList>
            <person name="Brown C.T."/>
            <person name="Hug L.A."/>
            <person name="Thomas B.C."/>
            <person name="Sharon I."/>
            <person name="Castelle C.J."/>
            <person name="Singh A."/>
            <person name="Wilkins M.J."/>
            <person name="Williams K.H."/>
            <person name="Banfield J.F."/>
        </authorList>
    </citation>
    <scope>NUCLEOTIDE SEQUENCE [LARGE SCALE GENOMIC DNA]</scope>
</reference>
<dbReference type="Pfam" id="PF00005">
    <property type="entry name" value="ABC_tran"/>
    <property type="match status" value="2"/>
</dbReference>
<dbReference type="InterPro" id="IPR050611">
    <property type="entry name" value="ABCF"/>
</dbReference>
<dbReference type="GO" id="GO:0005524">
    <property type="term" value="F:ATP binding"/>
    <property type="evidence" value="ECO:0007669"/>
    <property type="project" value="UniProtKB-KW"/>
</dbReference>
<protein>
    <submittedName>
        <fullName evidence="6">ABC transporter-like protein, ATP-binding cassette, subfamily F, member 3</fullName>
    </submittedName>
</protein>
<dbReference type="GO" id="GO:0016887">
    <property type="term" value="F:ATP hydrolysis activity"/>
    <property type="evidence" value="ECO:0007669"/>
    <property type="project" value="InterPro"/>
</dbReference>
<dbReference type="Gene3D" id="3.40.50.300">
    <property type="entry name" value="P-loop containing nucleotide triphosphate hydrolases"/>
    <property type="match status" value="2"/>
</dbReference>
<gene>
    <name evidence="6" type="ORF">UT28_C0001G0742</name>
</gene>
<dbReference type="Proteomes" id="UP000035648">
    <property type="component" value="Chromosome"/>
</dbReference>
<evidence type="ECO:0000256" key="4">
    <source>
        <dbReference type="SAM" id="Coils"/>
    </source>
</evidence>
<proteinExistence type="predicted"/>
<dbReference type="InterPro" id="IPR027417">
    <property type="entry name" value="P-loop_NTPase"/>
</dbReference>
<evidence type="ECO:0000313" key="6">
    <source>
        <dbReference type="EMBL" id="AKM82527.1"/>
    </source>
</evidence>
<dbReference type="PANTHER" id="PTHR19211">
    <property type="entry name" value="ATP-BINDING TRANSPORT PROTEIN-RELATED"/>
    <property type="match status" value="1"/>
</dbReference>
<keyword evidence="1" id="KW-0677">Repeat</keyword>
<evidence type="ECO:0000259" key="5">
    <source>
        <dbReference type="PROSITE" id="PS50893"/>
    </source>
</evidence>
<name>A0A0G4B687_9BACT</name>
<sequence>MSEEVILRFDEVYFEYQHEKPILDGASFSVRKSAKITLMGQNGAGKSSLFKLITGELKPKSGQVSVTNHASIATAHQVVARDDFSLTVNEYFAKAFDEPANDLPSKIYKVMTAVNLDVPTDRRVGELSGGQQARLLLAFALIQESDILLLDEPTNNLDQAGIDRLIEFLVMYEKTVIVISHDADFLNCFTEGVIYLDIFTKKIESYVGDYYSVVEEITRRVEREQRKNAQLKRTIIDRKEKVNFFANKGGKMRKLAKKLKDETIELEEDMVDIRREDKTIRNFTIPVQDIVGKIVEINGIKVIHNHEPQIKNVDLVLRKKMHLIVTGPNGVGKSTFLRSLVSGKNENAKILDEVRAGYYSQDFSNLDFDQTVFDSLTSALIDDTDILTLRSVAAGFLIGGDLMGHKVNELSEGQKGLLSFARLVLMQPGLLVLDEPTNHVNFRHLPIIAKAVNEYQGAMIMVSHMPDFVSQIKFDEELNLEKI</sequence>
<dbReference type="SUPFAM" id="SSF52540">
    <property type="entry name" value="P-loop containing nucleoside triphosphate hydrolases"/>
    <property type="match status" value="2"/>
</dbReference>
<evidence type="ECO:0000313" key="7">
    <source>
        <dbReference type="Proteomes" id="UP000035648"/>
    </source>
</evidence>
<feature type="domain" description="ABC transporter" evidence="5">
    <location>
        <begin position="7"/>
        <end position="223"/>
    </location>
</feature>
<dbReference type="STRING" id="1618337.UT28_C0001G0742"/>